<organism evidence="1 2">
    <name type="scientific">Desulfuribacillus alkaliarsenatis</name>
    <dbReference type="NCBI Taxonomy" id="766136"/>
    <lineage>
        <taxon>Bacteria</taxon>
        <taxon>Bacillati</taxon>
        <taxon>Bacillota</taxon>
        <taxon>Desulfuribacillia</taxon>
        <taxon>Desulfuribacillales</taxon>
        <taxon>Desulfuribacillaceae</taxon>
        <taxon>Desulfuribacillus</taxon>
    </lineage>
</organism>
<dbReference type="PANTHER" id="PTHR36112">
    <property type="entry name" value="RIBOSOMAL RNA SMALL SUBUNIT METHYLTRANSFERASE J"/>
    <property type="match status" value="1"/>
</dbReference>
<comment type="caution">
    <text evidence="1">The sequence shown here is derived from an EMBL/GenBank/DDBJ whole genome shotgun (WGS) entry which is preliminary data.</text>
</comment>
<proteinExistence type="predicted"/>
<evidence type="ECO:0000313" key="2">
    <source>
        <dbReference type="Proteomes" id="UP000094296"/>
    </source>
</evidence>
<gene>
    <name evidence="1" type="ORF">BHF68_09680</name>
</gene>
<protein>
    <recommendedName>
        <fullName evidence="3">SAM-dependent methyltransferase</fullName>
    </recommendedName>
</protein>
<dbReference type="GO" id="GO:0008990">
    <property type="term" value="F:rRNA (guanine-N2-)-methyltransferase activity"/>
    <property type="evidence" value="ECO:0007669"/>
    <property type="project" value="InterPro"/>
</dbReference>
<keyword evidence="2" id="KW-1185">Reference proteome</keyword>
<dbReference type="InterPro" id="IPR007536">
    <property type="entry name" value="16SrRNA_methylTrfase_J"/>
</dbReference>
<dbReference type="STRING" id="766136.BHF68_09680"/>
<name>A0A1E5FZK2_9FIRM</name>
<evidence type="ECO:0000313" key="1">
    <source>
        <dbReference type="EMBL" id="OEF96007.1"/>
    </source>
</evidence>
<dbReference type="SUPFAM" id="SSF53335">
    <property type="entry name" value="S-adenosyl-L-methionine-dependent methyltransferases"/>
    <property type="match status" value="1"/>
</dbReference>
<evidence type="ECO:0008006" key="3">
    <source>
        <dbReference type="Google" id="ProtNLM"/>
    </source>
</evidence>
<dbReference type="Pfam" id="PF04445">
    <property type="entry name" value="SAM_MT"/>
    <property type="match status" value="1"/>
</dbReference>
<dbReference type="Gene3D" id="3.40.50.150">
    <property type="entry name" value="Vaccinia Virus protein VP39"/>
    <property type="match status" value="1"/>
</dbReference>
<reference evidence="1 2" key="1">
    <citation type="submission" date="2016-09" db="EMBL/GenBank/DDBJ databases">
        <title>Draft genome sequence for the type strain of Desulfuribacillus alkaliarsenatis AHT28, an obligately anaerobic, sulfidogenic bacterium isolated from Russian soda lake sediments.</title>
        <authorList>
            <person name="Abin C.A."/>
            <person name="Hollibaugh J.T."/>
        </authorList>
    </citation>
    <scope>NUCLEOTIDE SEQUENCE [LARGE SCALE GENOMIC DNA]</scope>
    <source>
        <strain evidence="1 2">AHT28</strain>
    </source>
</reference>
<accession>A0A1E5FZK2</accession>
<sequence length="263" mass="30109">MDDVIITTASRQQIDLEPVAREIATEWNIPYVKRKKHSVQSFNSRYNVDNVLVLDHQKNIIWHNQHGAIKYHPGMALIRIKRLISGNNDSMIDLLDIKDDSIILDCTLGLASDAIVAQYVAKEGQVIGLEAERLLALFIKRGLTVYDEDIDSQIKQAMTKIKVIHMNYNEYLQQAPDKSFDIVYFDPMFRDGISLSPNMQMIKTRCCNDAIPIETIEQAVRVARKKVVLKETTYSNEFKRLGFKQIIRPNSSFTYGIIDVEGC</sequence>
<dbReference type="AlphaFoldDB" id="A0A1E5FZK2"/>
<dbReference type="PANTHER" id="PTHR36112:SF1">
    <property type="entry name" value="RIBOSOMAL RNA SMALL SUBUNIT METHYLTRANSFERASE J"/>
    <property type="match status" value="1"/>
</dbReference>
<dbReference type="RefSeq" id="WP_069643927.1">
    <property type="nucleotide sequence ID" value="NZ_MIJE01000033.1"/>
</dbReference>
<dbReference type="Proteomes" id="UP000094296">
    <property type="component" value="Unassembled WGS sequence"/>
</dbReference>
<dbReference type="OrthoDB" id="1653798at2"/>
<dbReference type="InterPro" id="IPR029063">
    <property type="entry name" value="SAM-dependent_MTases_sf"/>
</dbReference>
<dbReference type="EMBL" id="MIJE01000033">
    <property type="protein sequence ID" value="OEF96007.1"/>
    <property type="molecule type" value="Genomic_DNA"/>
</dbReference>